<evidence type="ECO:0000256" key="2">
    <source>
        <dbReference type="ARBA" id="ARBA00006459"/>
    </source>
</evidence>
<name>A0AAV1K271_9NEOP</name>
<dbReference type="InterPro" id="IPR000175">
    <property type="entry name" value="Na/ntran_symport"/>
</dbReference>
<dbReference type="EMBL" id="CAVLEF010000279">
    <property type="protein sequence ID" value="CAK1554737.1"/>
    <property type="molecule type" value="Genomic_DNA"/>
</dbReference>
<dbReference type="InterPro" id="IPR037272">
    <property type="entry name" value="SNS_sf"/>
</dbReference>
<keyword evidence="4 10" id="KW-0812">Transmembrane</keyword>
<evidence type="ECO:0000256" key="8">
    <source>
        <dbReference type="PIRSR" id="PIRSR600175-1"/>
    </source>
</evidence>
<feature type="transmembrane region" description="Helical" evidence="10">
    <location>
        <begin position="319"/>
        <end position="344"/>
    </location>
</feature>
<keyword evidence="5" id="KW-0769">Symport</keyword>
<dbReference type="PANTHER" id="PTHR11616">
    <property type="entry name" value="SODIUM/CHLORIDE DEPENDENT TRANSPORTER"/>
    <property type="match status" value="1"/>
</dbReference>
<dbReference type="GO" id="GO:0046872">
    <property type="term" value="F:metal ion binding"/>
    <property type="evidence" value="ECO:0007669"/>
    <property type="project" value="UniProtKB-KW"/>
</dbReference>
<keyword evidence="8" id="KW-0479">Metal-binding</keyword>
<evidence type="ECO:0000256" key="7">
    <source>
        <dbReference type="ARBA" id="ARBA00023136"/>
    </source>
</evidence>
<organism evidence="11 12">
    <name type="scientific">Leptosia nina</name>
    <dbReference type="NCBI Taxonomy" id="320188"/>
    <lineage>
        <taxon>Eukaryota</taxon>
        <taxon>Metazoa</taxon>
        <taxon>Ecdysozoa</taxon>
        <taxon>Arthropoda</taxon>
        <taxon>Hexapoda</taxon>
        <taxon>Insecta</taxon>
        <taxon>Pterygota</taxon>
        <taxon>Neoptera</taxon>
        <taxon>Endopterygota</taxon>
        <taxon>Lepidoptera</taxon>
        <taxon>Glossata</taxon>
        <taxon>Ditrysia</taxon>
        <taxon>Papilionoidea</taxon>
        <taxon>Pieridae</taxon>
        <taxon>Pierinae</taxon>
        <taxon>Leptosia</taxon>
    </lineage>
</organism>
<keyword evidence="8" id="KW-0915">Sodium</keyword>
<feature type="compositionally biased region" description="Low complexity" evidence="9">
    <location>
        <begin position="545"/>
        <end position="557"/>
    </location>
</feature>
<evidence type="ECO:0000313" key="12">
    <source>
        <dbReference type="Proteomes" id="UP001497472"/>
    </source>
</evidence>
<feature type="transmembrane region" description="Helical" evidence="10">
    <location>
        <begin position="192"/>
        <end position="212"/>
    </location>
</feature>
<dbReference type="Proteomes" id="UP001497472">
    <property type="component" value="Unassembled WGS sequence"/>
</dbReference>
<feature type="binding site" evidence="8">
    <location>
        <position position="335"/>
    </location>
    <ligand>
        <name>Na(+)</name>
        <dbReference type="ChEBI" id="CHEBI:29101"/>
        <label>1</label>
    </ligand>
</feature>
<keyword evidence="6 10" id="KW-1133">Transmembrane helix</keyword>
<feature type="transmembrane region" description="Helical" evidence="10">
    <location>
        <begin position="464"/>
        <end position="488"/>
    </location>
</feature>
<feature type="binding site" evidence="8">
    <location>
        <position position="24"/>
    </location>
    <ligand>
        <name>Na(+)</name>
        <dbReference type="ChEBI" id="CHEBI:29101"/>
        <label>1</label>
    </ligand>
</feature>
<comment type="similarity">
    <text evidence="2">Belongs to the sodium:neurotransmitter symporter (SNF) (TC 2.A.22) family.</text>
</comment>
<feature type="region of interest" description="Disordered" evidence="9">
    <location>
        <begin position="545"/>
        <end position="565"/>
    </location>
</feature>
<feature type="transmembrane region" description="Helical" evidence="10">
    <location>
        <begin position="388"/>
        <end position="408"/>
    </location>
</feature>
<dbReference type="GO" id="GO:0005886">
    <property type="term" value="C:plasma membrane"/>
    <property type="evidence" value="ECO:0007669"/>
    <property type="project" value="TreeGrafter"/>
</dbReference>
<gene>
    <name evidence="11" type="ORF">LNINA_LOCUS13614</name>
</gene>
<feature type="transmembrane region" description="Helical" evidence="10">
    <location>
        <begin position="234"/>
        <end position="256"/>
    </location>
</feature>
<evidence type="ECO:0000256" key="9">
    <source>
        <dbReference type="SAM" id="MobiDB-lite"/>
    </source>
</evidence>
<feature type="transmembrane region" description="Helical" evidence="10">
    <location>
        <begin position="356"/>
        <end position="376"/>
    </location>
</feature>
<keyword evidence="12" id="KW-1185">Reference proteome</keyword>
<evidence type="ECO:0000256" key="1">
    <source>
        <dbReference type="ARBA" id="ARBA00004141"/>
    </source>
</evidence>
<evidence type="ECO:0000256" key="4">
    <source>
        <dbReference type="ARBA" id="ARBA00022692"/>
    </source>
</evidence>
<evidence type="ECO:0000256" key="3">
    <source>
        <dbReference type="ARBA" id="ARBA00022448"/>
    </source>
</evidence>
<comment type="subcellular location">
    <subcellularLocation>
        <location evidence="1">Membrane</location>
        <topology evidence="1">Multi-pass membrane protein</topology>
    </subcellularLocation>
</comment>
<proteinExistence type="inferred from homology"/>
<reference evidence="11 12" key="1">
    <citation type="submission" date="2023-11" db="EMBL/GenBank/DDBJ databases">
        <authorList>
            <person name="Okamura Y."/>
        </authorList>
    </citation>
    <scope>NUCLEOTIDE SEQUENCE [LARGE SCALE GENOMIC DNA]</scope>
</reference>
<dbReference type="GO" id="GO:0015375">
    <property type="term" value="F:glycine:sodium symporter activity"/>
    <property type="evidence" value="ECO:0007669"/>
    <property type="project" value="TreeGrafter"/>
</dbReference>
<feature type="transmembrane region" description="Helical" evidence="10">
    <location>
        <begin position="42"/>
        <end position="63"/>
    </location>
</feature>
<dbReference type="PROSITE" id="PS50267">
    <property type="entry name" value="NA_NEUROTRAN_SYMP_3"/>
    <property type="match status" value="1"/>
</dbReference>
<feature type="transmembrane region" description="Helical" evidence="10">
    <location>
        <begin position="268"/>
        <end position="291"/>
    </location>
</feature>
<evidence type="ECO:0000256" key="5">
    <source>
        <dbReference type="ARBA" id="ARBA00022847"/>
    </source>
</evidence>
<feature type="transmembrane region" description="Helical" evidence="10">
    <location>
        <begin position="163"/>
        <end position="183"/>
    </location>
</feature>
<comment type="caution">
    <text evidence="11">The sequence shown here is derived from an EMBL/GenBank/DDBJ whole genome shotgun (WGS) entry which is preliminary data.</text>
</comment>
<keyword evidence="7 10" id="KW-0472">Membrane</keyword>
<sequence length="644" mass="73247">MISYLKDKIWRRWARAHICTLALAFSLNSTWRIPRDAFKYGGLSYGLLITAALLTVALPAVLLQLSVGQLSQQDPVGVWKAVPLLKGIGFVRLVISYIVAVCVVTYLAMSVTLFFYTLNHTIPFQECTEFLEVEGQPPAEINYNATQCFNESFFAPIQQKPEYFLALSLVVLFLWVLFPFILYKPIKSLKSIFYILGPSAPILWIIIIFSIGDKNSLAWFSKNEDWSNFLRPEIWLKAISQALIAVNVAGGFLISAGDSVYCTSDVEWTTFIYVGANILSIWFGMIVWFALGDTDTGSTVFAVLARTYNFTVEKNLSTAWAIVIFATLCLSGVISMVSLLYPLYDRFRRLGGRIKWRYIAIGSSLLGAGLAIATLVDHSVLILLEDTVLPFLVAFTTILEICAFIFIYGWKVLLHDIEFLIGRHLQRFWIWALCGVPGIIGPFLLWWCITQFLRQDAWCQPPWIATGLAVALTATIIIIIIFAIYSIARQVQYDIIGKLKSSIQPSRHWGPRDPIAHYYWLMRRDEVDPHAPRTRYHRRNLGQFSGTSSAASFSKSQEVSDNLSETKRRTNSDDWLYKYRKEYLTQIFYIHYPNRRRSKSLDWPKSHLKKEKRLIEQVSSSSLNSTLNDSVIVVEKGNGVASKC</sequence>
<dbReference type="SUPFAM" id="SSF161070">
    <property type="entry name" value="SNF-like"/>
    <property type="match status" value="1"/>
</dbReference>
<dbReference type="AlphaFoldDB" id="A0AAV1K271"/>
<evidence type="ECO:0000313" key="11">
    <source>
        <dbReference type="EMBL" id="CAK1554737.1"/>
    </source>
</evidence>
<dbReference type="Pfam" id="PF00209">
    <property type="entry name" value="SNF"/>
    <property type="match status" value="1"/>
</dbReference>
<dbReference type="PANTHER" id="PTHR11616:SF240">
    <property type="entry name" value="BLOATED TUBULES, ISOFORM B-RELATED"/>
    <property type="match status" value="1"/>
</dbReference>
<accession>A0AAV1K271</accession>
<protein>
    <submittedName>
        <fullName evidence="11">Uncharacterized protein</fullName>
    </submittedName>
</protein>
<evidence type="ECO:0000256" key="6">
    <source>
        <dbReference type="ARBA" id="ARBA00022989"/>
    </source>
</evidence>
<keyword evidence="3" id="KW-0813">Transport</keyword>
<evidence type="ECO:0000256" key="10">
    <source>
        <dbReference type="SAM" id="Phobius"/>
    </source>
</evidence>
<feature type="transmembrane region" description="Helical" evidence="10">
    <location>
        <begin position="428"/>
        <end position="452"/>
    </location>
</feature>
<feature type="transmembrane region" description="Helical" evidence="10">
    <location>
        <begin position="94"/>
        <end position="116"/>
    </location>
</feature>